<dbReference type="OrthoDB" id="1887033at2759"/>
<proteinExistence type="predicted"/>
<dbReference type="KEGG" id="ptm:GSPATT00022391001"/>
<accession>A0E1Q3</accession>
<gene>
    <name evidence="1" type="ORF">GSPATT00022391001</name>
</gene>
<reference evidence="1 2" key="1">
    <citation type="journal article" date="2006" name="Nature">
        <title>Global trends of whole-genome duplications revealed by the ciliate Paramecium tetraurelia.</title>
        <authorList>
            <consortium name="Genoscope"/>
            <person name="Aury J.-M."/>
            <person name="Jaillon O."/>
            <person name="Duret L."/>
            <person name="Noel B."/>
            <person name="Jubin C."/>
            <person name="Porcel B.M."/>
            <person name="Segurens B."/>
            <person name="Daubin V."/>
            <person name="Anthouard V."/>
            <person name="Aiach N."/>
            <person name="Arnaiz O."/>
            <person name="Billaut A."/>
            <person name="Beisson J."/>
            <person name="Blanc I."/>
            <person name="Bouhouche K."/>
            <person name="Camara F."/>
            <person name="Duharcourt S."/>
            <person name="Guigo R."/>
            <person name="Gogendeau D."/>
            <person name="Katinka M."/>
            <person name="Keller A.-M."/>
            <person name="Kissmehl R."/>
            <person name="Klotz C."/>
            <person name="Koll F."/>
            <person name="Le Moue A."/>
            <person name="Lepere C."/>
            <person name="Malinsky S."/>
            <person name="Nowacki M."/>
            <person name="Nowak J.K."/>
            <person name="Plattner H."/>
            <person name="Poulain J."/>
            <person name="Ruiz F."/>
            <person name="Serrano V."/>
            <person name="Zagulski M."/>
            <person name="Dessen P."/>
            <person name="Betermier M."/>
            <person name="Weissenbach J."/>
            <person name="Scarpelli C."/>
            <person name="Schachter V."/>
            <person name="Sperling L."/>
            <person name="Meyer E."/>
            <person name="Cohen J."/>
            <person name="Wincker P."/>
        </authorList>
    </citation>
    <scope>NUCLEOTIDE SEQUENCE [LARGE SCALE GENOMIC DNA]</scope>
    <source>
        <strain evidence="1 2">Stock d4-2</strain>
    </source>
</reference>
<name>A0E1Q3_PARTE</name>
<protein>
    <submittedName>
        <fullName evidence="1">Uncharacterized protein</fullName>
    </submittedName>
</protein>
<dbReference type="RefSeq" id="XP_001456617.1">
    <property type="nucleotide sequence ID" value="XM_001456580.1"/>
</dbReference>
<dbReference type="GeneID" id="5042402"/>
<dbReference type="EMBL" id="CT868653">
    <property type="protein sequence ID" value="CAK89220.1"/>
    <property type="molecule type" value="Genomic_DNA"/>
</dbReference>
<dbReference type="HOGENOM" id="CLU_1910727_0_0_1"/>
<dbReference type="AlphaFoldDB" id="A0E1Q3"/>
<dbReference type="Proteomes" id="UP000000600">
    <property type="component" value="Unassembled WGS sequence"/>
</dbReference>
<evidence type="ECO:0000313" key="2">
    <source>
        <dbReference type="Proteomes" id="UP000000600"/>
    </source>
</evidence>
<evidence type="ECO:0000313" key="1">
    <source>
        <dbReference type="EMBL" id="CAK89220.1"/>
    </source>
</evidence>
<dbReference type="InParanoid" id="A0E1Q3"/>
<organism evidence="1 2">
    <name type="scientific">Paramecium tetraurelia</name>
    <dbReference type="NCBI Taxonomy" id="5888"/>
    <lineage>
        <taxon>Eukaryota</taxon>
        <taxon>Sar</taxon>
        <taxon>Alveolata</taxon>
        <taxon>Ciliophora</taxon>
        <taxon>Intramacronucleata</taxon>
        <taxon>Oligohymenophorea</taxon>
        <taxon>Peniculida</taxon>
        <taxon>Parameciidae</taxon>
        <taxon>Paramecium</taxon>
    </lineage>
</organism>
<sequence length="133" mass="15524">MIIIYRALINGQTYWAKHPKDVRSTVDLAVLLARRYIRNCIFRSGITERIFRNYRQLNSQQYNIATLSKIRAACNKRILIAAPLMYQEDPNHLNDFAMKTHAQEYDLVFLDMNEGKNINFGIPAIPHLINICK</sequence>
<keyword evidence="2" id="KW-1185">Reference proteome</keyword>